<evidence type="ECO:0000313" key="4">
    <source>
        <dbReference type="Proteomes" id="UP000515163"/>
    </source>
</evidence>
<dbReference type="SUPFAM" id="SSF101447">
    <property type="entry name" value="Formin homology 2 domain (FH2 domain)"/>
    <property type="match status" value="1"/>
</dbReference>
<feature type="region of interest" description="Disordered" evidence="2">
    <location>
        <begin position="1"/>
        <end position="115"/>
    </location>
</feature>
<dbReference type="PANTHER" id="PTHR45920">
    <property type="entry name" value="FORMIN HOMOLOGY 2 DOMAIN CONTAINING, ISOFORM I"/>
    <property type="match status" value="1"/>
</dbReference>
<dbReference type="InterPro" id="IPR042201">
    <property type="entry name" value="FH2_Formin_sf"/>
</dbReference>
<dbReference type="RefSeq" id="XP_031572728.1">
    <property type="nucleotide sequence ID" value="XM_031716868.1"/>
</dbReference>
<dbReference type="PROSITE" id="PS51444">
    <property type="entry name" value="FH2"/>
    <property type="match status" value="1"/>
</dbReference>
<dbReference type="InterPro" id="IPR015425">
    <property type="entry name" value="FH2_Formin"/>
</dbReference>
<accession>A0A6P8J3Y4</accession>
<dbReference type="GO" id="GO:0030866">
    <property type="term" value="P:cortical actin cytoskeleton organization"/>
    <property type="evidence" value="ECO:0007669"/>
    <property type="project" value="TreeGrafter"/>
</dbReference>
<name>A0A6P8J3Y4_ACTTE</name>
<gene>
    <name evidence="5" type="primary">LOC116306773</name>
</gene>
<feature type="compositionally biased region" description="Basic and acidic residues" evidence="2">
    <location>
        <begin position="51"/>
        <end position="60"/>
    </location>
</feature>
<feature type="compositionally biased region" description="Pro residues" evidence="2">
    <location>
        <begin position="28"/>
        <end position="38"/>
    </location>
</feature>
<dbReference type="OrthoDB" id="427644at2759"/>
<dbReference type="Gene3D" id="1.20.58.2220">
    <property type="entry name" value="Formin, FH2 domain"/>
    <property type="match status" value="1"/>
</dbReference>
<feature type="region of interest" description="Disordered" evidence="2">
    <location>
        <begin position="221"/>
        <end position="246"/>
    </location>
</feature>
<comment type="similarity">
    <text evidence="1">Belongs to the formin homology family. Cappuccino subfamily.</text>
</comment>
<feature type="compositionally biased region" description="Basic residues" evidence="2">
    <location>
        <begin position="236"/>
        <end position="246"/>
    </location>
</feature>
<keyword evidence="4" id="KW-1185">Reference proteome</keyword>
<dbReference type="GeneID" id="116306773"/>
<dbReference type="GO" id="GO:0005737">
    <property type="term" value="C:cytoplasm"/>
    <property type="evidence" value="ECO:0007669"/>
    <property type="project" value="TreeGrafter"/>
</dbReference>
<feature type="compositionally biased region" description="Basic and acidic residues" evidence="2">
    <location>
        <begin position="224"/>
        <end position="235"/>
    </location>
</feature>
<organism evidence="4 5">
    <name type="scientific">Actinia tenebrosa</name>
    <name type="common">Australian red waratah sea anemone</name>
    <dbReference type="NCBI Taxonomy" id="6105"/>
    <lineage>
        <taxon>Eukaryota</taxon>
        <taxon>Metazoa</taxon>
        <taxon>Cnidaria</taxon>
        <taxon>Anthozoa</taxon>
        <taxon>Hexacorallia</taxon>
        <taxon>Actiniaria</taxon>
        <taxon>Actiniidae</taxon>
        <taxon>Actinia</taxon>
    </lineage>
</organism>
<evidence type="ECO:0000313" key="5">
    <source>
        <dbReference type="RefSeq" id="XP_031572728.1"/>
    </source>
</evidence>
<reference evidence="5" key="1">
    <citation type="submission" date="2025-08" db="UniProtKB">
        <authorList>
            <consortium name="RefSeq"/>
        </authorList>
    </citation>
    <scope>IDENTIFICATION</scope>
    <source>
        <tissue evidence="5">Tentacle</tissue>
    </source>
</reference>
<dbReference type="GO" id="GO:0051015">
    <property type="term" value="F:actin filament binding"/>
    <property type="evidence" value="ECO:0007669"/>
    <property type="project" value="TreeGrafter"/>
</dbReference>
<evidence type="ECO:0000256" key="1">
    <source>
        <dbReference type="ARBA" id="ARBA00005271"/>
    </source>
</evidence>
<proteinExistence type="inferred from homology"/>
<feature type="domain" description="FH2" evidence="3">
    <location>
        <begin position="171"/>
        <end position="578"/>
    </location>
</feature>
<dbReference type="GO" id="GO:0005856">
    <property type="term" value="C:cytoskeleton"/>
    <property type="evidence" value="ECO:0007669"/>
    <property type="project" value="TreeGrafter"/>
</dbReference>
<dbReference type="Pfam" id="PF02181">
    <property type="entry name" value="FH2"/>
    <property type="match status" value="1"/>
</dbReference>
<dbReference type="KEGG" id="aten:116306773"/>
<dbReference type="AlphaFoldDB" id="A0A6P8J3Y4"/>
<protein>
    <submittedName>
        <fullName evidence="5">Formin-2-like</fullName>
    </submittedName>
</protein>
<evidence type="ECO:0000259" key="3">
    <source>
        <dbReference type="PROSITE" id="PS51444"/>
    </source>
</evidence>
<dbReference type="SMART" id="SM00498">
    <property type="entry name" value="FH2"/>
    <property type="match status" value="1"/>
</dbReference>
<evidence type="ECO:0000256" key="2">
    <source>
        <dbReference type="SAM" id="MobiDB-lite"/>
    </source>
</evidence>
<feature type="compositionally biased region" description="Pro residues" evidence="2">
    <location>
        <begin position="88"/>
        <end position="99"/>
    </location>
</feature>
<sequence>MSVRHIGLTPRTPPLSPAHTNRSFAFNHPPPLPPPPQTSPTSTTTLNLLESRTKKPHETSPGDPKLLASLRPTEVTKEVQDSGSIQKPCPPPPPPPLPLPLGNNEGFPPPPPPPPPPPIFMIGGAHHLPPPPPPPPVPGGVPMPPPLPSSVPMPPPIGGMRHATAAAQVCRKKPIKPNKPMKPLFWKRIQLQENKLSLSSSKFLWKSLKEPKIDTEEFENAFSKVERKKEEEKSKSKPSNKAKQKVVHLLDSKRSQAVGILMSTLHVNISEIEETLYKMDTSLLDYENLQSLYEIRATKEELSCIEMHLQENPNDILDRPEQFLFDVSKITCYEERLSCMISRTSVSDSLLEVGETLTNFRLVCEDLQTNKDVHSILGIILAFGNYMNGGNMSRGQADGFELDILTKLKDVKSKDHTFTLMHYLVQVYLDMYDKNAGTLSSKFPLPEPSDLQKASQLSFDDITTDLKNLDKKLADCEVKVTKVLKESEKKQPFKKIMKQFLDQSRGDLKEQFQALEECKKKFSHLLEFFYQRHVSLTPPEFFEVWSRFSADFKVLWKKRQQLLAKQMYEKTKKRLREEKVESISKKPISLTGLKLKLAASNKKSAPK</sequence>
<dbReference type="PANTHER" id="PTHR45920:SF7">
    <property type="entry name" value="FORMIN-G"/>
    <property type="match status" value="1"/>
</dbReference>
<dbReference type="Proteomes" id="UP000515163">
    <property type="component" value="Unplaced"/>
</dbReference>
<dbReference type="InParanoid" id="A0A6P8J3Y4"/>